<keyword evidence="1" id="KW-0175">Coiled coil</keyword>
<feature type="coiled-coil region" evidence="1">
    <location>
        <begin position="1"/>
        <end position="80"/>
    </location>
</feature>
<dbReference type="EMBL" id="LAZR01012205">
    <property type="protein sequence ID" value="KKM28029.1"/>
    <property type="molecule type" value="Genomic_DNA"/>
</dbReference>
<accession>A0A0F9J6L1</accession>
<name>A0A0F9J6L1_9ZZZZ</name>
<gene>
    <name evidence="2" type="ORF">LCGC14_1568770</name>
</gene>
<feature type="non-terminal residue" evidence="2">
    <location>
        <position position="1"/>
    </location>
</feature>
<dbReference type="AlphaFoldDB" id="A0A0F9J6L1"/>
<organism evidence="2">
    <name type="scientific">marine sediment metagenome</name>
    <dbReference type="NCBI Taxonomy" id="412755"/>
    <lineage>
        <taxon>unclassified sequences</taxon>
        <taxon>metagenomes</taxon>
        <taxon>ecological metagenomes</taxon>
    </lineage>
</organism>
<feature type="coiled-coil region" evidence="1">
    <location>
        <begin position="1001"/>
        <end position="1058"/>
    </location>
</feature>
<proteinExistence type="predicted"/>
<feature type="coiled-coil region" evidence="1">
    <location>
        <begin position="578"/>
        <end position="639"/>
    </location>
</feature>
<dbReference type="SUPFAM" id="SSF48452">
    <property type="entry name" value="TPR-like"/>
    <property type="match status" value="2"/>
</dbReference>
<evidence type="ECO:0000256" key="1">
    <source>
        <dbReference type="SAM" id="Coils"/>
    </source>
</evidence>
<feature type="coiled-coil region" evidence="1">
    <location>
        <begin position="131"/>
        <end position="158"/>
    </location>
</feature>
<dbReference type="InterPro" id="IPR011990">
    <property type="entry name" value="TPR-like_helical_dom_sf"/>
</dbReference>
<feature type="coiled-coil region" evidence="1">
    <location>
        <begin position="680"/>
        <end position="742"/>
    </location>
</feature>
<evidence type="ECO:0000313" key="2">
    <source>
        <dbReference type="EMBL" id="KKM28029.1"/>
    </source>
</evidence>
<protein>
    <submittedName>
        <fullName evidence="2">Uncharacterized protein</fullName>
    </submittedName>
</protein>
<sequence length="1061" mass="129146">REEDLNKLKELELRFRSEQDEQLFQQQISEKIELEKQKMRVKQEKLKKEEEFNLYIEQKKEDAFNLLEEAQKCIEKGEDEKAIEYYENSANIFKEIHWDHEINLIKNSIFAVENKKRESELRKQMDLKALLEDEKQEKKFQEELIKEMKIQSAKLKQKEIIHREQEKEIKYRESKKEEAFSLLEKAQNYLSYEKFDDAIEIYHDVANIFAQIQWMDEIAILHEAIMNIENKKREKNYLKQKLIQDAIEKEKANFAFTEQIRLIREREKTRAIEEKVLIEEKELINSQYFVKQQDAFKLIDTGFILLNQENYDKALENYKNAISILTEIGWTSNYLNLLKDTVKTIEIRKKEIEREKTLENKLLFQQQKEEEQFQQKISEYMIREQKRLKQKDIEILKYEELKQLKEKRKLEAFGSIDEAEKALNQKLYNQAIEKYRQAELLLNEIGFPTQAVREMISKVQEKSKEEIFVKQKKLEDKLHKEREEFNFQQQIRDNIRINEMKLKVRQIELKKQREHQAYIEKRKEEAFNLLEEAEIFMKQTQYDKTLDYYYSAELILNKIAFPTELIRESIFKVQEKKRQHHLHKQKELEASLKEEKEEWEFQQKVTSNLNNEKERLKAKKLEIEKLEQLKLKLEEKKEQTFMILDEAEHFFKDLDHDNALKKYRKAEIMLNELQFPTLAIKNMIIRINNLKEQKEKFEMLENQKKLEKLAEDKILQVLIEERKRQEREKKKAQQLAIQERERVIQEQKSVRESAFSLLEEAGKYLKQYIPDYNKAISLYIQAKILLAENIGWEPEINNLDMLIKDLQEEQVAFIDKKRIEEQAHLQRQKEYEMFLEEVTRRRLDQEKLKRKQERQYRKLILKKQQVEHIKDEGLRLIDEGKKWAVYHDFAKAHKNLNMAIIKFREIGWDKEIRYIETEIKNTKVLEEKVKKEEARIESIQEQLEKQRISEKRRREIKDAKLKDSISEISYLADEVMVMIEKRKKEQKLGEKQKKEKIKVDAKEFRREMGQLIKIKQELIDELEKKEVEKRKFQEKIEKAKEREEIDNLKRMIKEASKDKKK</sequence>
<reference evidence="2" key="1">
    <citation type="journal article" date="2015" name="Nature">
        <title>Complex archaea that bridge the gap between prokaryotes and eukaryotes.</title>
        <authorList>
            <person name="Spang A."/>
            <person name="Saw J.H."/>
            <person name="Jorgensen S.L."/>
            <person name="Zaremba-Niedzwiedzka K."/>
            <person name="Martijn J."/>
            <person name="Lind A.E."/>
            <person name="van Eijk R."/>
            <person name="Schleper C."/>
            <person name="Guy L."/>
            <person name="Ettema T.J."/>
        </authorList>
    </citation>
    <scope>NUCLEOTIDE SEQUENCE</scope>
</reference>
<feature type="coiled-coil region" evidence="1">
    <location>
        <begin position="915"/>
        <end position="949"/>
    </location>
</feature>
<comment type="caution">
    <text evidence="2">The sequence shown here is derived from an EMBL/GenBank/DDBJ whole genome shotgun (WGS) entry which is preliminary data.</text>
</comment>